<dbReference type="EMBL" id="JAWZSR010000002">
    <property type="protein sequence ID" value="MDX8045097.1"/>
    <property type="molecule type" value="Genomic_DNA"/>
</dbReference>
<accession>A0ACC6M2D8</accession>
<gene>
    <name evidence="1" type="primary">rodA</name>
    <name evidence="1" type="ORF">SH601_03775</name>
</gene>
<sequence>MIRKPKIDYLMIMILVGLLIISLFAVYSGTGQYTDGESFLFARKQLIWYIVGIGIMIAIAYFDYELLEKWSIYLYVFGIILLLYVRFFGEVKNGSQRWIDLKVMDFQPSELMKIFLVIYLAAVLRKYGKEKLTFVQSIPVVLKTAVILLIPFYLILKQPDLGTALLIAIAALVLLFMSTISNKMIACILTVMAAVFSFLFYIFTQRQDLLSEMFERHQLGRINSWINPEEYTGSFGYQVKNALLGIGSGQLTGSGFNEGFQVQSGRVPEAHTDFIFAVIGEEFGFVGASVLIVLFFLLIYRIITIALKSTDLFGVYICIGISALIAFQVFQNIGMTIGLMPVTGIALPFVSYGGSALLTNMVALGLVQSIFARSKDYMFSSNDDSVA</sequence>
<evidence type="ECO:0000313" key="2">
    <source>
        <dbReference type="Proteomes" id="UP001277972"/>
    </source>
</evidence>
<proteinExistence type="predicted"/>
<reference evidence="1" key="1">
    <citation type="submission" date="2023-11" db="EMBL/GenBank/DDBJ databases">
        <title>Gracilibacillus pellucida a moderately halophilic bacterium isolated from saline soil in Xinjiang province.</title>
        <authorList>
            <person name="Zhang Z."/>
            <person name="Tan F."/>
            <person name="Wang Y."/>
            <person name="Xia M."/>
        </authorList>
    </citation>
    <scope>NUCLEOTIDE SEQUENCE</scope>
    <source>
        <strain evidence="1">S3-1-1</strain>
    </source>
</reference>
<evidence type="ECO:0000313" key="1">
    <source>
        <dbReference type="EMBL" id="MDX8045097.1"/>
    </source>
</evidence>
<dbReference type="Proteomes" id="UP001277972">
    <property type="component" value="Unassembled WGS sequence"/>
</dbReference>
<name>A0ACC6M2D8_9BACI</name>
<protein>
    <submittedName>
        <fullName evidence="1">Rod shape-determining protein RodA</fullName>
    </submittedName>
</protein>
<keyword evidence="2" id="KW-1185">Reference proteome</keyword>
<comment type="caution">
    <text evidence="1">The sequence shown here is derived from an EMBL/GenBank/DDBJ whole genome shotgun (WGS) entry which is preliminary data.</text>
</comment>
<organism evidence="1 2">
    <name type="scientific">Gracilibacillus pellucidus</name>
    <dbReference type="NCBI Taxonomy" id="3095368"/>
    <lineage>
        <taxon>Bacteria</taxon>
        <taxon>Bacillati</taxon>
        <taxon>Bacillota</taxon>
        <taxon>Bacilli</taxon>
        <taxon>Bacillales</taxon>
        <taxon>Bacillaceae</taxon>
        <taxon>Gracilibacillus</taxon>
    </lineage>
</organism>